<feature type="domain" description="Smr" evidence="4">
    <location>
        <begin position="775"/>
        <end position="856"/>
    </location>
</feature>
<dbReference type="Gene3D" id="3.30.1370.110">
    <property type="match status" value="1"/>
</dbReference>
<dbReference type="PANTHER" id="PTHR47447:SF17">
    <property type="entry name" value="OS12G0638900 PROTEIN"/>
    <property type="match status" value="1"/>
</dbReference>
<dbReference type="InterPro" id="IPR011990">
    <property type="entry name" value="TPR-like_helical_dom_sf"/>
</dbReference>
<reference evidence="5" key="1">
    <citation type="submission" date="2023-10" db="EMBL/GenBank/DDBJ databases">
        <authorList>
            <person name="Domelevo Entfellner J.-B."/>
        </authorList>
    </citation>
    <scope>NUCLEOTIDE SEQUENCE</scope>
</reference>
<feature type="repeat" description="PPR" evidence="3">
    <location>
        <begin position="379"/>
        <end position="413"/>
    </location>
</feature>
<comment type="similarity">
    <text evidence="1">Belongs to the PPR family. P subfamily.</text>
</comment>
<feature type="repeat" description="PPR" evidence="3">
    <location>
        <begin position="624"/>
        <end position="658"/>
    </location>
</feature>
<dbReference type="PROSITE" id="PS51375">
    <property type="entry name" value="PPR"/>
    <property type="match status" value="8"/>
</dbReference>
<keyword evidence="2" id="KW-0677">Repeat</keyword>
<dbReference type="NCBIfam" id="TIGR00756">
    <property type="entry name" value="PPR"/>
    <property type="match status" value="8"/>
</dbReference>
<feature type="repeat" description="PPR" evidence="3">
    <location>
        <begin position="449"/>
        <end position="483"/>
    </location>
</feature>
<dbReference type="Gene3D" id="1.25.40.10">
    <property type="entry name" value="Tetratricopeptide repeat domain"/>
    <property type="match status" value="3"/>
</dbReference>
<evidence type="ECO:0000313" key="6">
    <source>
        <dbReference type="Proteomes" id="UP001189624"/>
    </source>
</evidence>
<evidence type="ECO:0000256" key="2">
    <source>
        <dbReference type="ARBA" id="ARBA00022737"/>
    </source>
</evidence>
<feature type="repeat" description="PPR" evidence="3">
    <location>
        <begin position="484"/>
        <end position="518"/>
    </location>
</feature>
<dbReference type="PROSITE" id="PS50828">
    <property type="entry name" value="SMR"/>
    <property type="match status" value="1"/>
</dbReference>
<dbReference type="InterPro" id="IPR002625">
    <property type="entry name" value="Smr_dom"/>
</dbReference>
<feature type="repeat" description="PPR" evidence="3">
    <location>
        <begin position="414"/>
        <end position="448"/>
    </location>
</feature>
<feature type="repeat" description="PPR" evidence="3">
    <location>
        <begin position="519"/>
        <end position="553"/>
    </location>
</feature>
<dbReference type="InterPro" id="IPR036063">
    <property type="entry name" value="Smr_dom_sf"/>
</dbReference>
<dbReference type="InterPro" id="IPR033443">
    <property type="entry name" value="PROP1-like_PPR_dom"/>
</dbReference>
<dbReference type="EMBL" id="OY731400">
    <property type="protein sequence ID" value="CAJ1944008.1"/>
    <property type="molecule type" value="Genomic_DNA"/>
</dbReference>
<protein>
    <recommendedName>
        <fullName evidence="4">Smr domain-containing protein</fullName>
    </recommendedName>
</protein>
<dbReference type="Pfam" id="PF17177">
    <property type="entry name" value="PPR_long"/>
    <property type="match status" value="1"/>
</dbReference>
<dbReference type="Proteomes" id="UP001189624">
    <property type="component" value="Chromosome 3"/>
</dbReference>
<keyword evidence="6" id="KW-1185">Reference proteome</keyword>
<dbReference type="Pfam" id="PF13041">
    <property type="entry name" value="PPR_2"/>
    <property type="match status" value="2"/>
</dbReference>
<dbReference type="SMART" id="SM00463">
    <property type="entry name" value="SMR"/>
    <property type="match status" value="1"/>
</dbReference>
<dbReference type="AlphaFoldDB" id="A0AA86S6U7"/>
<proteinExistence type="inferred from homology"/>
<name>A0AA86S6U7_9FABA</name>
<evidence type="ECO:0000256" key="1">
    <source>
        <dbReference type="ARBA" id="ARBA00007626"/>
    </source>
</evidence>
<dbReference type="SUPFAM" id="SSF160443">
    <property type="entry name" value="SMR domain-like"/>
    <property type="match status" value="1"/>
</dbReference>
<evidence type="ECO:0000259" key="4">
    <source>
        <dbReference type="PROSITE" id="PS50828"/>
    </source>
</evidence>
<accession>A0AA86S6U7</accession>
<gene>
    <name evidence="5" type="ORF">AYBTSS11_LOCUS11675</name>
</gene>
<dbReference type="Gramene" id="rna-AYBTSS11_LOCUS11675">
    <property type="protein sequence ID" value="CAJ1944008.1"/>
    <property type="gene ID" value="gene-AYBTSS11_LOCUS11675"/>
</dbReference>
<dbReference type="Pfam" id="PF12854">
    <property type="entry name" value="PPR_1"/>
    <property type="match status" value="1"/>
</dbReference>
<evidence type="ECO:0000313" key="5">
    <source>
        <dbReference type="EMBL" id="CAJ1944008.1"/>
    </source>
</evidence>
<evidence type="ECO:0000256" key="3">
    <source>
        <dbReference type="PROSITE-ProRule" id="PRU00708"/>
    </source>
</evidence>
<organism evidence="5 6">
    <name type="scientific">Sphenostylis stenocarpa</name>
    <dbReference type="NCBI Taxonomy" id="92480"/>
    <lineage>
        <taxon>Eukaryota</taxon>
        <taxon>Viridiplantae</taxon>
        <taxon>Streptophyta</taxon>
        <taxon>Embryophyta</taxon>
        <taxon>Tracheophyta</taxon>
        <taxon>Spermatophyta</taxon>
        <taxon>Magnoliopsida</taxon>
        <taxon>eudicotyledons</taxon>
        <taxon>Gunneridae</taxon>
        <taxon>Pentapetalae</taxon>
        <taxon>rosids</taxon>
        <taxon>fabids</taxon>
        <taxon>Fabales</taxon>
        <taxon>Fabaceae</taxon>
        <taxon>Papilionoideae</taxon>
        <taxon>50 kb inversion clade</taxon>
        <taxon>NPAAA clade</taxon>
        <taxon>indigoferoid/millettioid clade</taxon>
        <taxon>Phaseoleae</taxon>
        <taxon>Sphenostylis</taxon>
    </lineage>
</organism>
<feature type="repeat" description="PPR" evidence="3">
    <location>
        <begin position="589"/>
        <end position="623"/>
    </location>
</feature>
<feature type="repeat" description="PPR" evidence="3">
    <location>
        <begin position="554"/>
        <end position="588"/>
    </location>
</feature>
<dbReference type="PANTHER" id="PTHR47447">
    <property type="entry name" value="OS03G0856100 PROTEIN"/>
    <property type="match status" value="1"/>
</dbReference>
<dbReference type="InterPro" id="IPR002885">
    <property type="entry name" value="PPR_rpt"/>
</dbReference>
<dbReference type="Pfam" id="PF01535">
    <property type="entry name" value="PPR"/>
    <property type="match status" value="1"/>
</dbReference>
<sequence>MLRAKHINALSNSARSFLVGGSRCNAADGSSCSCTEDETCVSRRQHIKNEVLPTQKLSSLASKAKSEVDGTLIPANSVNGLACCKAEGVDQSRRIQQIVPAISSSSRSDSVTYASDTGGVQKCVEHSSPLNADQFYRAGIAAINFLSDLANYKFPLSNGMEIPSYSKNCMVDTARTPTNIRSSNVKQIKKENFTNVHPRPSVSTDSGSKRISHYHSGKCEVDKSNLRKGFRRVPSSGTEKSVVSRNILLNNHEHGSFPHRTGTKSNHIVTNFGSNVHASSTQMVGSIKGSYTKHPRDLKMSSGAAPMNKHLVNTGRVVEVVSDILGQLKWGPAAEKALYSLNFSMDAYQANQILKKLQDHSVALSFFYWLKRQPGFRHDEHTYTTMVGILGRARQFDDISNLLDQMVKDGCRPNVVTYNRLIHCYGCANYLKEALNVFNGMQEVGCMPDRVTYCTLIDIHAKAGFIDVAMSIYKRMQQAGLSPDTFTYSVIINCLGKAGNLAAAHWLFGEMVDHGCVPNLVTYNIMITLQAKARNYEMALKLYHDMQNAGFQPDKVTYSIVMEALGHCGYLEEAEAVFVEMKQKNWEPDEPVYGLLVDLWGKAGNVEKASEWYHAMLNAGLLPNVPTCNSLLSAFLRLHRLSDAYNLVQSMVALGLRPLQTYTLLLSCCTEARSAHDMEFFCELMALTGHPAHALLLSMPSAGPDGQNVRDHVNKILDMIHTEDRKGKRGLVDSVVNFLRKCGLKEEAGSVWEAAAERNVYPDAVKEKSSRYWLINLHVMSEGTAVTALSRTLAQFRQRMLVSGICPSRIDIITGWGRRSKVTGSSLVRQSVQDLLHTFTFPFLAEKGNSGCFVGCGEPLCQWLHHSYVDRMHLL</sequence>